<keyword evidence="2" id="KW-1185">Reference proteome</keyword>
<dbReference type="Proteomes" id="UP001209885">
    <property type="component" value="Unassembled WGS sequence"/>
</dbReference>
<evidence type="ECO:0000313" key="1">
    <source>
        <dbReference type="EMBL" id="MCX2745671.1"/>
    </source>
</evidence>
<sequence>MKILTKEELEIKLNEVFSEIKSKNITTKNLLSITSEIIESCVEIKLDEGSIYFIYHQKQKAHPVGGISINQHTSVLIPNPYNIKFIYDENSKLIEIKSDNINLTKKLIEKINLIPSYPIHFKKGKELNAIFKLYFENLLLIKQDSFITSNEIINKVIYFYAYLLEIFNEFEES</sequence>
<reference evidence="1 2" key="1">
    <citation type="submission" date="2022-11" db="EMBL/GenBank/DDBJ databases">
        <title>The characterization of three novel Bacteroidetes species and genomic analysis of their roles in tidal elemental geochemical cycles.</title>
        <authorList>
            <person name="Ma K."/>
        </authorList>
    </citation>
    <scope>NUCLEOTIDE SEQUENCE [LARGE SCALE GENOMIC DNA]</scope>
    <source>
        <strain evidence="1 2">M17</strain>
    </source>
</reference>
<organism evidence="1 2">
    <name type="scientific">Mangrovivirga halotolerans</name>
    <dbReference type="NCBI Taxonomy" id="2993936"/>
    <lineage>
        <taxon>Bacteria</taxon>
        <taxon>Pseudomonadati</taxon>
        <taxon>Bacteroidota</taxon>
        <taxon>Cytophagia</taxon>
        <taxon>Cytophagales</taxon>
        <taxon>Mangrovivirgaceae</taxon>
        <taxon>Mangrovivirga</taxon>
    </lineage>
</organism>
<name>A0ABT3RVW6_9BACT</name>
<proteinExistence type="predicted"/>
<accession>A0ABT3RVW6</accession>
<dbReference type="EMBL" id="JAPFQN010000011">
    <property type="protein sequence ID" value="MCX2745671.1"/>
    <property type="molecule type" value="Genomic_DNA"/>
</dbReference>
<dbReference type="RefSeq" id="WP_266058269.1">
    <property type="nucleotide sequence ID" value="NZ_JAPFQN010000011.1"/>
</dbReference>
<protein>
    <submittedName>
        <fullName evidence="1">Uncharacterized protein</fullName>
    </submittedName>
</protein>
<evidence type="ECO:0000313" key="2">
    <source>
        <dbReference type="Proteomes" id="UP001209885"/>
    </source>
</evidence>
<comment type="caution">
    <text evidence="1">The sequence shown here is derived from an EMBL/GenBank/DDBJ whole genome shotgun (WGS) entry which is preliminary data.</text>
</comment>
<gene>
    <name evidence="1" type="ORF">OO013_17445</name>
</gene>